<keyword evidence="3" id="KW-0963">Cytoplasm</keyword>
<accession>A0A3E0GVT5</accession>
<comment type="caution">
    <text evidence="4">The sequence shown here is derived from an EMBL/GenBank/DDBJ whole genome shotgun (WGS) entry which is preliminary data.</text>
</comment>
<comment type="subunit">
    <text evidence="3">UreD, UreF and UreG form a complex that acts as a GTP-hydrolysis-dependent molecular chaperone, activating the urease apoprotein by helping to assemble the nickel containing metallocenter of UreC. The UreE protein probably delivers the nickel.</text>
</comment>
<dbReference type="AlphaFoldDB" id="A0A3E0GVT5"/>
<dbReference type="InterPro" id="IPR002669">
    <property type="entry name" value="UreD"/>
</dbReference>
<comment type="subcellular location">
    <subcellularLocation>
        <location evidence="3">Cytoplasm</location>
    </subcellularLocation>
</comment>
<evidence type="ECO:0000313" key="4">
    <source>
        <dbReference type="EMBL" id="REH29446.1"/>
    </source>
</evidence>
<dbReference type="Proteomes" id="UP000256269">
    <property type="component" value="Unassembled WGS sequence"/>
</dbReference>
<dbReference type="GO" id="GO:0005737">
    <property type="term" value="C:cytoplasm"/>
    <property type="evidence" value="ECO:0007669"/>
    <property type="project" value="UniProtKB-SubCell"/>
</dbReference>
<evidence type="ECO:0000256" key="1">
    <source>
        <dbReference type="ARBA" id="ARBA00007177"/>
    </source>
</evidence>
<keyword evidence="5" id="KW-1185">Reference proteome</keyword>
<sequence>MRARSRLVVELRDGRSVLTELRSAAPWTLLPQRGRVRSVTGTAVVHLVSSATAPLGGDDLGLEVCVGAGARLRLSGIAATLALPGHRGERSRASIRFDIDVNGTVEFLPEPTVVTSRASHSSVFSAQLADTARLRYREVLVLGRVGEPPGSLDSTVEVLRGDVPLLRQRVDIGDPALTASAAYLAGHRVLASELLVWGTDPAAAHSGDWWSLAPLARGGSLATALARDAVAAQRRLAEAIAGHPGFSTVDAASELITVSIPNRSVANSRS</sequence>
<dbReference type="HAMAP" id="MF_01384">
    <property type="entry name" value="UreD"/>
    <property type="match status" value="1"/>
</dbReference>
<evidence type="ECO:0000256" key="2">
    <source>
        <dbReference type="ARBA" id="ARBA00023186"/>
    </source>
</evidence>
<proteinExistence type="inferred from homology"/>
<comment type="function">
    <text evidence="3">Required for maturation of urease via the functional incorporation of the urease nickel metallocenter.</text>
</comment>
<dbReference type="PANTHER" id="PTHR33643">
    <property type="entry name" value="UREASE ACCESSORY PROTEIN D"/>
    <property type="match status" value="1"/>
</dbReference>
<dbReference type="OrthoDB" id="8677206at2"/>
<organism evidence="4 5">
    <name type="scientific">Kutzneria buriramensis</name>
    <dbReference type="NCBI Taxonomy" id="1045776"/>
    <lineage>
        <taxon>Bacteria</taxon>
        <taxon>Bacillati</taxon>
        <taxon>Actinomycetota</taxon>
        <taxon>Actinomycetes</taxon>
        <taxon>Pseudonocardiales</taxon>
        <taxon>Pseudonocardiaceae</taxon>
        <taxon>Kutzneria</taxon>
    </lineage>
</organism>
<dbReference type="Pfam" id="PF01774">
    <property type="entry name" value="UreD"/>
    <property type="match status" value="1"/>
</dbReference>
<dbReference type="PANTHER" id="PTHR33643:SF1">
    <property type="entry name" value="UREASE ACCESSORY PROTEIN D"/>
    <property type="match status" value="1"/>
</dbReference>
<dbReference type="RefSeq" id="WP_116181282.1">
    <property type="nucleotide sequence ID" value="NZ_CP144375.1"/>
</dbReference>
<keyword evidence="2 3" id="KW-0143">Chaperone</keyword>
<comment type="similarity">
    <text evidence="1 3">Belongs to the UreD family.</text>
</comment>
<keyword evidence="3" id="KW-0996">Nickel insertion</keyword>
<dbReference type="EMBL" id="QUNO01000025">
    <property type="protein sequence ID" value="REH29446.1"/>
    <property type="molecule type" value="Genomic_DNA"/>
</dbReference>
<gene>
    <name evidence="3" type="primary">ureD</name>
    <name evidence="4" type="ORF">BCF44_12561</name>
</gene>
<evidence type="ECO:0000256" key="3">
    <source>
        <dbReference type="HAMAP-Rule" id="MF_01384"/>
    </source>
</evidence>
<reference evidence="4 5" key="1">
    <citation type="submission" date="2018-08" db="EMBL/GenBank/DDBJ databases">
        <title>Genomic Encyclopedia of Archaeal and Bacterial Type Strains, Phase II (KMG-II): from individual species to whole genera.</title>
        <authorList>
            <person name="Goeker M."/>
        </authorList>
    </citation>
    <scope>NUCLEOTIDE SEQUENCE [LARGE SCALE GENOMIC DNA]</scope>
    <source>
        <strain evidence="4 5">DSM 45791</strain>
    </source>
</reference>
<evidence type="ECO:0000313" key="5">
    <source>
        <dbReference type="Proteomes" id="UP000256269"/>
    </source>
</evidence>
<name>A0A3E0GVT5_9PSEU</name>
<protein>
    <recommendedName>
        <fullName evidence="3">Urease accessory protein UreD</fullName>
    </recommendedName>
</protein>
<dbReference type="GO" id="GO:0016151">
    <property type="term" value="F:nickel cation binding"/>
    <property type="evidence" value="ECO:0007669"/>
    <property type="project" value="UniProtKB-UniRule"/>
</dbReference>